<dbReference type="InterPro" id="IPR040079">
    <property type="entry name" value="Glutathione_S-Trfase"/>
</dbReference>
<dbReference type="InterPro" id="IPR036249">
    <property type="entry name" value="Thioredoxin-like_sf"/>
</dbReference>
<keyword evidence="6" id="KW-1185">Reference proteome</keyword>
<reference evidence="5 6" key="1">
    <citation type="submission" date="2018-11" db="EMBL/GenBank/DDBJ databases">
        <title>Genomic Encyclopedia of Type Strains, Phase IV (KMG-IV): sequencing the most valuable type-strain genomes for metagenomic binning, comparative biology and taxonomic classification.</title>
        <authorList>
            <person name="Goeker M."/>
        </authorList>
    </citation>
    <scope>NUCLEOTIDE SEQUENCE [LARGE SCALE GENOMIC DNA]</scope>
    <source>
        <strain evidence="5 6">DSM 5900</strain>
    </source>
</reference>
<organism evidence="5 6">
    <name type="scientific">Stella humosa</name>
    <dbReference type="NCBI Taxonomy" id="94"/>
    <lineage>
        <taxon>Bacteria</taxon>
        <taxon>Pseudomonadati</taxon>
        <taxon>Pseudomonadota</taxon>
        <taxon>Alphaproteobacteria</taxon>
        <taxon>Rhodospirillales</taxon>
        <taxon>Stellaceae</taxon>
        <taxon>Stella</taxon>
    </lineage>
</organism>
<dbReference type="SUPFAM" id="SSF47616">
    <property type="entry name" value="GST C-terminal domain-like"/>
    <property type="match status" value="1"/>
</dbReference>
<feature type="domain" description="GST C-terminal" evidence="4">
    <location>
        <begin position="86"/>
        <end position="206"/>
    </location>
</feature>
<dbReference type="Proteomes" id="UP000278222">
    <property type="component" value="Unassembled WGS sequence"/>
</dbReference>
<dbReference type="InterPro" id="IPR004045">
    <property type="entry name" value="Glutathione_S-Trfase_N"/>
</dbReference>
<dbReference type="PROSITE" id="PS50404">
    <property type="entry name" value="GST_NTER"/>
    <property type="match status" value="1"/>
</dbReference>
<gene>
    <name evidence="5" type="ORF">EDC65_0286</name>
</gene>
<sequence length="206" mass="23281">MLRILGRKTSSNVQKVLWLCTELDLPYAREDIGGPYGRNKDPEYLALNPNGLVPTVDDDGFVLWESHAIMRYLAAKHGAEALWPADLKARADIDRWMDWGATVAGPAITPMFLQIVRTPKPDQDPKVIAASQQKTAEALTLLDQHLAGRKYIAGDSFTLADIPTGIQAFRWFWFPIERPDLPNVKAWYERLGERAGYRQHVMNPLV</sequence>
<evidence type="ECO:0000313" key="5">
    <source>
        <dbReference type="EMBL" id="ROQ01110.1"/>
    </source>
</evidence>
<keyword evidence="2 5" id="KW-0808">Transferase</keyword>
<dbReference type="SUPFAM" id="SSF52833">
    <property type="entry name" value="Thioredoxin-like"/>
    <property type="match status" value="1"/>
</dbReference>
<dbReference type="SFLD" id="SFLDS00019">
    <property type="entry name" value="Glutathione_Transferase_(cytos"/>
    <property type="match status" value="1"/>
</dbReference>
<dbReference type="InterPro" id="IPR036282">
    <property type="entry name" value="Glutathione-S-Trfase_C_sf"/>
</dbReference>
<evidence type="ECO:0000256" key="2">
    <source>
        <dbReference type="ARBA" id="ARBA00022679"/>
    </source>
</evidence>
<evidence type="ECO:0000259" key="3">
    <source>
        <dbReference type="PROSITE" id="PS50404"/>
    </source>
</evidence>
<evidence type="ECO:0000259" key="4">
    <source>
        <dbReference type="PROSITE" id="PS50405"/>
    </source>
</evidence>
<dbReference type="RefSeq" id="WP_123687909.1">
    <property type="nucleotide sequence ID" value="NZ_AP019700.1"/>
</dbReference>
<evidence type="ECO:0000256" key="1">
    <source>
        <dbReference type="ARBA" id="ARBA00007409"/>
    </source>
</evidence>
<dbReference type="CDD" id="cd03047">
    <property type="entry name" value="GST_N_2"/>
    <property type="match status" value="1"/>
</dbReference>
<dbReference type="Gene3D" id="1.20.1050.10">
    <property type="match status" value="1"/>
</dbReference>
<dbReference type="PANTHER" id="PTHR44051:SF19">
    <property type="entry name" value="DISULFIDE-BOND OXIDOREDUCTASE YFCG"/>
    <property type="match status" value="1"/>
</dbReference>
<dbReference type="SFLD" id="SFLDG01150">
    <property type="entry name" value="Main.1:_Beta-like"/>
    <property type="match status" value="1"/>
</dbReference>
<dbReference type="PROSITE" id="PS50405">
    <property type="entry name" value="GST_CTER"/>
    <property type="match status" value="1"/>
</dbReference>
<protein>
    <submittedName>
        <fullName evidence="5">Glutathione S-transferase</fullName>
    </submittedName>
</protein>
<dbReference type="Pfam" id="PF00043">
    <property type="entry name" value="GST_C"/>
    <property type="match status" value="1"/>
</dbReference>
<dbReference type="SFLD" id="SFLDG00358">
    <property type="entry name" value="Main_(cytGST)"/>
    <property type="match status" value="1"/>
</dbReference>
<feature type="domain" description="GST N-terminal" evidence="3">
    <location>
        <begin position="1"/>
        <end position="81"/>
    </location>
</feature>
<accession>A0A3N1MEF8</accession>
<comment type="caution">
    <text evidence="5">The sequence shown here is derived from an EMBL/GenBank/DDBJ whole genome shotgun (WGS) entry which is preliminary data.</text>
</comment>
<name>A0A3N1MEF8_9PROT</name>
<dbReference type="InterPro" id="IPR004046">
    <property type="entry name" value="GST_C"/>
</dbReference>
<proteinExistence type="inferred from homology"/>
<evidence type="ECO:0000313" key="6">
    <source>
        <dbReference type="Proteomes" id="UP000278222"/>
    </source>
</evidence>
<dbReference type="AlphaFoldDB" id="A0A3N1MEF8"/>
<dbReference type="Pfam" id="PF13409">
    <property type="entry name" value="GST_N_2"/>
    <property type="match status" value="1"/>
</dbReference>
<dbReference type="InterPro" id="IPR010987">
    <property type="entry name" value="Glutathione-S-Trfase_C-like"/>
</dbReference>
<dbReference type="EMBL" id="RJKX01000011">
    <property type="protein sequence ID" value="ROQ01110.1"/>
    <property type="molecule type" value="Genomic_DNA"/>
</dbReference>
<dbReference type="FunFam" id="3.40.30.10:FF:000039">
    <property type="entry name" value="Glutathione S-transferase domain"/>
    <property type="match status" value="1"/>
</dbReference>
<dbReference type="OrthoDB" id="9810080at2"/>
<dbReference type="Gene3D" id="3.40.30.10">
    <property type="entry name" value="Glutaredoxin"/>
    <property type="match status" value="1"/>
</dbReference>
<dbReference type="GO" id="GO:0016740">
    <property type="term" value="F:transferase activity"/>
    <property type="evidence" value="ECO:0007669"/>
    <property type="project" value="UniProtKB-KW"/>
</dbReference>
<comment type="similarity">
    <text evidence="1">Belongs to the GST superfamily.</text>
</comment>
<dbReference type="PANTHER" id="PTHR44051">
    <property type="entry name" value="GLUTATHIONE S-TRANSFERASE-RELATED"/>
    <property type="match status" value="1"/>
</dbReference>